<accession>A0A4Q0MHU5</accession>
<evidence type="ECO:0000313" key="3">
    <source>
        <dbReference type="Proteomes" id="UP000289708"/>
    </source>
</evidence>
<proteinExistence type="predicted"/>
<keyword evidence="3" id="KW-1185">Reference proteome</keyword>
<dbReference type="OrthoDB" id="8736147at2"/>
<dbReference type="InterPro" id="IPR039523">
    <property type="entry name" value="RimK-rel_E_lig_ATP-grasp"/>
</dbReference>
<dbReference type="Proteomes" id="UP000289708">
    <property type="component" value="Unassembled WGS sequence"/>
</dbReference>
<organism evidence="2 3">
    <name type="scientific">Hansschlegelia zhihuaiae</name>
    <dbReference type="NCBI Taxonomy" id="405005"/>
    <lineage>
        <taxon>Bacteria</taxon>
        <taxon>Pseudomonadati</taxon>
        <taxon>Pseudomonadota</taxon>
        <taxon>Alphaproteobacteria</taxon>
        <taxon>Hyphomicrobiales</taxon>
        <taxon>Methylopilaceae</taxon>
        <taxon>Hansschlegelia</taxon>
    </lineage>
</organism>
<gene>
    <name evidence="2" type="ORF">EK403_11460</name>
</gene>
<name>A0A4Q0MHU5_9HYPH</name>
<dbReference type="RefSeq" id="WP_128777631.1">
    <property type="nucleotide sequence ID" value="NZ_RYFI01000010.1"/>
</dbReference>
<sequence length="393" mass="42373">MLTLRVIPPRLLSGGADGVRPQNDIAGLYFDALWRSWRPTDRAFALALSGAGMLARLGLAFRDREAFRQGWDADEQALLMGLGGADAHLGMAARKGLHRLLNPAAYPLELNPLKNKRLFAERCRAEGLAAPVEFDGPANRLADWLAGERAVIVKRNYSSKGSGVEGFRREDGAWISAGRALAPGEAERRIARAFAAGAVVQRACAVHPALAALSPGALPTLRIVTAVNEAGAIEACDRMIRFSAGGPKPVDNFNAGNFVAGLDGEDRVRTGYRRDGGSIASAVRHPATSVAIEGHPVPDVAAAVALTIEAHQAFRDGFRVIGWDVGLTADGPVLIEGNWNPGTDVLRLVSGESLGDSRLGAIYRFWLARLRDEDWRRSRPIQCEPRRPRCMQL</sequence>
<dbReference type="Pfam" id="PF14397">
    <property type="entry name" value="ATPgrasp_ST"/>
    <property type="match status" value="1"/>
</dbReference>
<protein>
    <recommendedName>
        <fullName evidence="1">Alpha-L-glutamate ligase-related protein ATP-grasp domain-containing protein</fullName>
    </recommendedName>
</protein>
<evidence type="ECO:0000259" key="1">
    <source>
        <dbReference type="Pfam" id="PF14397"/>
    </source>
</evidence>
<evidence type="ECO:0000313" key="2">
    <source>
        <dbReference type="EMBL" id="RXF73100.1"/>
    </source>
</evidence>
<feature type="domain" description="Alpha-L-glutamate ligase-related protein ATP-grasp" evidence="1">
    <location>
        <begin position="110"/>
        <end position="355"/>
    </location>
</feature>
<comment type="caution">
    <text evidence="2">The sequence shown here is derived from an EMBL/GenBank/DDBJ whole genome shotgun (WGS) entry which is preliminary data.</text>
</comment>
<reference evidence="2 3" key="1">
    <citation type="submission" date="2018-12" db="EMBL/GenBank/DDBJ databases">
        <title>bacterium Hansschlegelia zhihuaiae S113.</title>
        <authorList>
            <person name="He J."/>
        </authorList>
    </citation>
    <scope>NUCLEOTIDE SEQUENCE [LARGE SCALE GENOMIC DNA]</scope>
    <source>
        <strain evidence="2 3">S 113</strain>
    </source>
</reference>
<dbReference type="EMBL" id="RYFI01000010">
    <property type="protein sequence ID" value="RXF73100.1"/>
    <property type="molecule type" value="Genomic_DNA"/>
</dbReference>
<dbReference type="AlphaFoldDB" id="A0A4Q0MHU5"/>